<evidence type="ECO:0000259" key="9">
    <source>
        <dbReference type="PROSITE" id="PS50113"/>
    </source>
</evidence>
<dbReference type="SUPFAM" id="SSF55874">
    <property type="entry name" value="ATPase domain of HSP90 chaperone/DNA topoisomerase II/histidine kinase"/>
    <property type="match status" value="1"/>
</dbReference>
<dbReference type="PANTHER" id="PTHR45339">
    <property type="entry name" value="HYBRID SIGNAL TRANSDUCTION HISTIDINE KINASE J"/>
    <property type="match status" value="1"/>
</dbReference>
<evidence type="ECO:0000256" key="4">
    <source>
        <dbReference type="ARBA" id="ARBA00023012"/>
    </source>
</evidence>
<dbReference type="Pfam" id="PF00512">
    <property type="entry name" value="HisKA"/>
    <property type="match status" value="1"/>
</dbReference>
<dbReference type="SMART" id="SM00091">
    <property type="entry name" value="PAS"/>
    <property type="match status" value="2"/>
</dbReference>
<dbReference type="InterPro" id="IPR004358">
    <property type="entry name" value="Sig_transdc_His_kin-like_C"/>
</dbReference>
<dbReference type="InterPro" id="IPR003594">
    <property type="entry name" value="HATPase_dom"/>
</dbReference>
<dbReference type="PROSITE" id="PS50110">
    <property type="entry name" value="RESPONSE_REGULATORY"/>
    <property type="match status" value="1"/>
</dbReference>
<dbReference type="InterPro" id="IPR003661">
    <property type="entry name" value="HisK_dim/P_dom"/>
</dbReference>
<dbReference type="PRINTS" id="PR00344">
    <property type="entry name" value="BCTRLSENSOR"/>
</dbReference>
<dbReference type="Gene3D" id="3.40.50.2300">
    <property type="match status" value="1"/>
</dbReference>
<feature type="domain" description="Histidine kinase" evidence="6">
    <location>
        <begin position="347"/>
        <end position="568"/>
    </location>
</feature>
<protein>
    <recommendedName>
        <fullName evidence="2">histidine kinase</fullName>
        <ecNumber evidence="2">2.7.13.3</ecNumber>
    </recommendedName>
</protein>
<dbReference type="Gene3D" id="3.30.450.20">
    <property type="entry name" value="PAS domain"/>
    <property type="match status" value="2"/>
</dbReference>
<dbReference type="Pfam" id="PF00989">
    <property type="entry name" value="PAS"/>
    <property type="match status" value="1"/>
</dbReference>
<dbReference type="Pfam" id="PF02518">
    <property type="entry name" value="HATPase_c"/>
    <property type="match status" value="1"/>
</dbReference>
<keyword evidence="4" id="KW-0902">Two-component regulatory system</keyword>
<gene>
    <name evidence="10" type="ORF">L3049_16635</name>
</gene>
<dbReference type="InterPro" id="IPR001789">
    <property type="entry name" value="Sig_transdc_resp-reg_receiver"/>
</dbReference>
<dbReference type="CDD" id="cd16922">
    <property type="entry name" value="HATPase_EvgS-ArcB-TorS-like"/>
    <property type="match status" value="1"/>
</dbReference>
<evidence type="ECO:0000259" key="7">
    <source>
        <dbReference type="PROSITE" id="PS50110"/>
    </source>
</evidence>
<evidence type="ECO:0000256" key="3">
    <source>
        <dbReference type="ARBA" id="ARBA00022553"/>
    </source>
</evidence>
<evidence type="ECO:0000256" key="2">
    <source>
        <dbReference type="ARBA" id="ARBA00012438"/>
    </source>
</evidence>
<dbReference type="RefSeq" id="WP_275110950.1">
    <property type="nucleotide sequence ID" value="NZ_JAKJSC010000005.1"/>
</dbReference>
<dbReference type="InterPro" id="IPR001610">
    <property type="entry name" value="PAC"/>
</dbReference>
<dbReference type="SUPFAM" id="SSF55785">
    <property type="entry name" value="PYP-like sensor domain (PAS domain)"/>
    <property type="match status" value="2"/>
</dbReference>
<dbReference type="InterPro" id="IPR013767">
    <property type="entry name" value="PAS_fold"/>
</dbReference>
<accession>A0ABT5VW18</accession>
<dbReference type="InterPro" id="IPR035965">
    <property type="entry name" value="PAS-like_dom_sf"/>
</dbReference>
<reference evidence="10 11" key="1">
    <citation type="submission" date="2022-01" db="EMBL/GenBank/DDBJ databases">
        <title>Labilibaculum sp. nov, a marine bacterium isolated from Antarctica.</title>
        <authorList>
            <person name="Dai W."/>
        </authorList>
    </citation>
    <scope>NUCLEOTIDE SEQUENCE [LARGE SCALE GENOMIC DNA]</scope>
    <source>
        <strain evidence="10 11">DW002</strain>
    </source>
</reference>
<dbReference type="InterPro" id="IPR005467">
    <property type="entry name" value="His_kinase_dom"/>
</dbReference>
<dbReference type="Gene3D" id="1.10.287.130">
    <property type="match status" value="1"/>
</dbReference>
<dbReference type="Pfam" id="PF00072">
    <property type="entry name" value="Response_reg"/>
    <property type="match status" value="1"/>
</dbReference>
<dbReference type="InterPro" id="IPR036097">
    <property type="entry name" value="HisK_dim/P_sf"/>
</dbReference>
<dbReference type="Proteomes" id="UP001528920">
    <property type="component" value="Unassembled WGS sequence"/>
</dbReference>
<dbReference type="SMART" id="SM00086">
    <property type="entry name" value="PAC"/>
    <property type="match status" value="1"/>
</dbReference>
<dbReference type="SMART" id="SM00387">
    <property type="entry name" value="HATPase_c"/>
    <property type="match status" value="1"/>
</dbReference>
<dbReference type="PROSITE" id="PS50113">
    <property type="entry name" value="PAC"/>
    <property type="match status" value="1"/>
</dbReference>
<dbReference type="CDD" id="cd00130">
    <property type="entry name" value="PAS"/>
    <property type="match status" value="2"/>
</dbReference>
<dbReference type="InterPro" id="IPR011006">
    <property type="entry name" value="CheY-like_superfamily"/>
</dbReference>
<dbReference type="InterPro" id="IPR036890">
    <property type="entry name" value="HATPase_C_sf"/>
</dbReference>
<dbReference type="NCBIfam" id="TIGR00229">
    <property type="entry name" value="sensory_box"/>
    <property type="match status" value="2"/>
</dbReference>
<feature type="domain" description="PAS" evidence="8">
    <location>
        <begin position="74"/>
        <end position="144"/>
    </location>
</feature>
<dbReference type="SUPFAM" id="SSF47384">
    <property type="entry name" value="Homodimeric domain of signal transducing histidine kinase"/>
    <property type="match status" value="1"/>
</dbReference>
<evidence type="ECO:0000259" key="8">
    <source>
        <dbReference type="PROSITE" id="PS50112"/>
    </source>
</evidence>
<dbReference type="CDD" id="cd00082">
    <property type="entry name" value="HisKA"/>
    <property type="match status" value="1"/>
</dbReference>
<dbReference type="InterPro" id="IPR000014">
    <property type="entry name" value="PAS"/>
</dbReference>
<comment type="caution">
    <text evidence="10">The sequence shown here is derived from an EMBL/GenBank/DDBJ whole genome shotgun (WGS) entry which is preliminary data.</text>
</comment>
<sequence length="712" mass="80460">MHRLLKRQIRKYLSIEQEGQLSEFLNAVDEAYLGFDSDLGHLENILEKSSQELFKANQELKKAVVSKTEEIEKTHSKLESVVNNVNEVIFQTNSEGEWIYLNPMWEKITGFKIDSSIGRKTFDFIHPLDIEGCKNKVRELISGGIHRGFNELRLLTNEGSFVWCELTVRATSDVDGNINGLTGTFKDISERKRLELENKKNEEKYKLIFEKSSVAYLVIKKAQFIECNQACLDLFGVKKREDFLLRNVLDFSPEFQPDGLLSEVKAMEMIQKGKSNGFNKFDWIHKKEDGTEFPVEVALNSVNLMDGNVLFVVLNDLMERKAVEQELILAKEKAEDATSAKAQFLSTMSHEIRTPMNAVIGVTHLLSEDDPREDQIQNLNILKLSADNLMTLINDILDFSKIEAGRVDLEAVDFNFRSLVGNIASGFKVKSKEKGLDLIVDVDPKIPAHVIGDPMRISQVLNNLCSNAIKFTEKGSVKIKVVFLGVDKNIVNLQFQVSDTGIGIPMNKQDQIFNSFSQADSNTTRIYGGTGLGLTISKKLIEIMNGSISVESLPEKGTTFMVNLDLSISHKSMPKVGFTTESIKDIDKVKGLHVLVAEDNEMNILIIKQFLKKWEISYEIAMNGQIAFDKVKTGNFDMVLMDLQMPIMDGYHTTINIRKLKEERFVKLPILAITASAFSEIRKKVLEAGMNDFVTKPINPDELFAKIEKYVN</sequence>
<dbReference type="EMBL" id="JAKJSC010000005">
    <property type="protein sequence ID" value="MDE5419620.1"/>
    <property type="molecule type" value="Genomic_DNA"/>
</dbReference>
<evidence type="ECO:0000256" key="5">
    <source>
        <dbReference type="PROSITE-ProRule" id="PRU00169"/>
    </source>
</evidence>
<keyword evidence="3 5" id="KW-0597">Phosphoprotein</keyword>
<feature type="domain" description="Response regulatory" evidence="7">
    <location>
        <begin position="593"/>
        <end position="711"/>
    </location>
</feature>
<dbReference type="PANTHER" id="PTHR45339:SF1">
    <property type="entry name" value="HYBRID SIGNAL TRANSDUCTION HISTIDINE KINASE J"/>
    <property type="match status" value="1"/>
</dbReference>
<feature type="domain" description="PAC" evidence="9">
    <location>
        <begin position="148"/>
        <end position="200"/>
    </location>
</feature>
<proteinExistence type="predicted"/>
<dbReference type="CDD" id="cd17546">
    <property type="entry name" value="REC_hyHK_CKI1_RcsC-like"/>
    <property type="match status" value="1"/>
</dbReference>
<dbReference type="PROSITE" id="PS50109">
    <property type="entry name" value="HIS_KIN"/>
    <property type="match status" value="1"/>
</dbReference>
<dbReference type="EC" id="2.7.13.3" evidence="2"/>
<evidence type="ECO:0000259" key="6">
    <source>
        <dbReference type="PROSITE" id="PS50109"/>
    </source>
</evidence>
<dbReference type="SMART" id="SM00448">
    <property type="entry name" value="REC"/>
    <property type="match status" value="1"/>
</dbReference>
<dbReference type="Gene3D" id="3.30.565.10">
    <property type="entry name" value="Histidine kinase-like ATPase, C-terminal domain"/>
    <property type="match status" value="1"/>
</dbReference>
<feature type="modified residue" description="4-aspartylphosphate" evidence="5">
    <location>
        <position position="642"/>
    </location>
</feature>
<dbReference type="SUPFAM" id="SSF52172">
    <property type="entry name" value="CheY-like"/>
    <property type="match status" value="1"/>
</dbReference>
<keyword evidence="11" id="KW-1185">Reference proteome</keyword>
<comment type="catalytic activity">
    <reaction evidence="1">
        <text>ATP + protein L-histidine = ADP + protein N-phospho-L-histidine.</text>
        <dbReference type="EC" id="2.7.13.3"/>
    </reaction>
</comment>
<dbReference type="PROSITE" id="PS50112">
    <property type="entry name" value="PAS"/>
    <property type="match status" value="1"/>
</dbReference>
<dbReference type="SMART" id="SM00388">
    <property type="entry name" value="HisKA"/>
    <property type="match status" value="1"/>
</dbReference>
<name>A0ABT5VW18_9BACT</name>
<evidence type="ECO:0000313" key="10">
    <source>
        <dbReference type="EMBL" id="MDE5419620.1"/>
    </source>
</evidence>
<evidence type="ECO:0000256" key="1">
    <source>
        <dbReference type="ARBA" id="ARBA00000085"/>
    </source>
</evidence>
<organism evidence="10 11">
    <name type="scientific">Paralabilibaculum antarcticum</name>
    <dbReference type="NCBI Taxonomy" id="2912572"/>
    <lineage>
        <taxon>Bacteria</taxon>
        <taxon>Pseudomonadati</taxon>
        <taxon>Bacteroidota</taxon>
        <taxon>Bacteroidia</taxon>
        <taxon>Marinilabiliales</taxon>
        <taxon>Marinifilaceae</taxon>
        <taxon>Paralabilibaculum</taxon>
    </lineage>
</organism>
<evidence type="ECO:0000313" key="11">
    <source>
        <dbReference type="Proteomes" id="UP001528920"/>
    </source>
</evidence>
<dbReference type="Pfam" id="PF13426">
    <property type="entry name" value="PAS_9"/>
    <property type="match status" value="1"/>
</dbReference>
<dbReference type="InterPro" id="IPR000700">
    <property type="entry name" value="PAS-assoc_C"/>
</dbReference>